<organism evidence="18 19">
    <name type="scientific">Hwangdonia lutea</name>
    <dbReference type="NCBI Taxonomy" id="3075823"/>
    <lineage>
        <taxon>Bacteria</taxon>
        <taxon>Pseudomonadati</taxon>
        <taxon>Bacteroidota</taxon>
        <taxon>Flavobacteriia</taxon>
        <taxon>Flavobacteriales</taxon>
        <taxon>Flavobacteriaceae</taxon>
        <taxon>Hwangdonia</taxon>
    </lineage>
</organism>
<keyword evidence="8 14" id="KW-0378">Hydrolase</keyword>
<dbReference type="GO" id="GO:0008270">
    <property type="term" value="F:zinc ion binding"/>
    <property type="evidence" value="ECO:0007669"/>
    <property type="project" value="UniProtKB-UniRule"/>
</dbReference>
<evidence type="ECO:0000256" key="14">
    <source>
        <dbReference type="HAMAP-Rule" id="MF_01458"/>
    </source>
</evidence>
<keyword evidence="19" id="KW-1185">Reference proteome</keyword>
<feature type="binding site" evidence="14">
    <location>
        <begin position="237"/>
        <end position="244"/>
    </location>
    <ligand>
        <name>ATP</name>
        <dbReference type="ChEBI" id="CHEBI:30616"/>
    </ligand>
</feature>
<dbReference type="PANTHER" id="PTHR43655">
    <property type="entry name" value="ATP-DEPENDENT PROTEASE"/>
    <property type="match status" value="1"/>
</dbReference>
<protein>
    <recommendedName>
        <fullName evidence="14">ATP-dependent zinc metalloprotease FtsH</fullName>
        <ecNumber evidence="14">3.4.24.-</ecNumber>
    </recommendedName>
</protein>
<keyword evidence="10 14" id="KW-0067">ATP-binding</keyword>
<comment type="similarity">
    <text evidence="15">Belongs to the AAA ATPase family.</text>
</comment>
<comment type="similarity">
    <text evidence="2 14">In the C-terminal section; belongs to the peptidase M41 family.</text>
</comment>
<comment type="function">
    <text evidence="14">Acts as a processive, ATP-dependent zinc metallopeptidase for both cytoplasmic and membrane proteins. Plays a role in the quality control of integral membrane proteins.</text>
</comment>
<dbReference type="CDD" id="cd19501">
    <property type="entry name" value="RecA-like_FtsH"/>
    <property type="match status" value="1"/>
</dbReference>
<feature type="binding site" evidence="14">
    <location>
        <position position="460"/>
    </location>
    <ligand>
        <name>Zn(2+)</name>
        <dbReference type="ChEBI" id="CHEBI:29105"/>
        <note>catalytic</note>
    </ligand>
</feature>
<evidence type="ECO:0000256" key="11">
    <source>
        <dbReference type="ARBA" id="ARBA00022989"/>
    </source>
</evidence>
<evidence type="ECO:0000256" key="12">
    <source>
        <dbReference type="ARBA" id="ARBA00023049"/>
    </source>
</evidence>
<dbReference type="GO" id="GO:0005524">
    <property type="term" value="F:ATP binding"/>
    <property type="evidence" value="ECO:0007669"/>
    <property type="project" value="UniProtKB-UniRule"/>
</dbReference>
<dbReference type="EMBL" id="CP136521">
    <property type="protein sequence ID" value="WOD42591.1"/>
    <property type="molecule type" value="Genomic_DNA"/>
</dbReference>
<dbReference type="GO" id="GO:0004176">
    <property type="term" value="F:ATP-dependent peptidase activity"/>
    <property type="evidence" value="ECO:0007669"/>
    <property type="project" value="InterPro"/>
</dbReference>
<gene>
    <name evidence="14 18" type="primary">ftsH</name>
    <name evidence="18" type="ORF">RNZ46_11385</name>
</gene>
<keyword evidence="14" id="KW-1003">Cell membrane</keyword>
<comment type="subunit">
    <text evidence="14">Homohexamer.</text>
</comment>
<comment type="subcellular location">
    <subcellularLocation>
        <location evidence="14">Cell membrane</location>
        <topology evidence="14">Multi-pass membrane protein</topology>
        <orientation evidence="14">Cytoplasmic side</orientation>
    </subcellularLocation>
    <subcellularLocation>
        <location evidence="1">Membrane</location>
        <topology evidence="1">Multi-pass membrane protein</topology>
    </subcellularLocation>
</comment>
<evidence type="ECO:0000256" key="15">
    <source>
        <dbReference type="RuleBase" id="RU003651"/>
    </source>
</evidence>
<evidence type="ECO:0000256" key="1">
    <source>
        <dbReference type="ARBA" id="ARBA00004141"/>
    </source>
</evidence>
<keyword evidence="9 14" id="KW-0862">Zinc</keyword>
<keyword evidence="16" id="KW-0175">Coiled coil</keyword>
<proteinExistence type="inferred from homology"/>
<reference evidence="19" key="1">
    <citation type="submission" date="2024-06" db="EMBL/GenBank/DDBJ databases">
        <title>Hwangdonia haimaensis gen. nov., sp. nov., a member of the family Flavobacteriaceae isolated from the haima cold seep.</title>
        <authorList>
            <person name="Li J."/>
        </authorList>
    </citation>
    <scope>NUCLEOTIDE SEQUENCE [LARGE SCALE GENOMIC DNA]</scope>
    <source>
        <strain evidence="19">SCSIO 19198</strain>
    </source>
</reference>
<dbReference type="Gene3D" id="3.40.1690.20">
    <property type="match status" value="1"/>
</dbReference>
<keyword evidence="11 14" id="KW-1133">Transmembrane helix</keyword>
<dbReference type="NCBIfam" id="TIGR01241">
    <property type="entry name" value="FtsH_fam"/>
    <property type="match status" value="1"/>
</dbReference>
<dbReference type="FunFam" id="1.20.58.760:FF:000003">
    <property type="entry name" value="AFG3-like AAA ATPase 2"/>
    <property type="match status" value="1"/>
</dbReference>
<dbReference type="Pfam" id="PF17862">
    <property type="entry name" value="AAA_lid_3"/>
    <property type="match status" value="1"/>
</dbReference>
<evidence type="ECO:0000256" key="3">
    <source>
        <dbReference type="ARBA" id="ARBA00010550"/>
    </source>
</evidence>
<comment type="similarity">
    <text evidence="3">In the N-terminal section; belongs to the AAA ATPase family.</text>
</comment>
<feature type="active site" evidence="14">
    <location>
        <position position="461"/>
    </location>
</feature>
<keyword evidence="13 14" id="KW-0472">Membrane</keyword>
<dbReference type="RefSeq" id="WP_316982320.1">
    <property type="nucleotide sequence ID" value="NZ_CP136521.1"/>
</dbReference>
<evidence type="ECO:0000256" key="16">
    <source>
        <dbReference type="SAM" id="Coils"/>
    </source>
</evidence>
<dbReference type="GO" id="GO:0004222">
    <property type="term" value="F:metalloendopeptidase activity"/>
    <property type="evidence" value="ECO:0007669"/>
    <property type="project" value="InterPro"/>
</dbReference>
<comment type="similarity">
    <text evidence="14">In the central section; belongs to the AAA ATPase family.</text>
</comment>
<evidence type="ECO:0000256" key="5">
    <source>
        <dbReference type="ARBA" id="ARBA00022692"/>
    </source>
</evidence>
<dbReference type="GO" id="GO:0030163">
    <property type="term" value="P:protein catabolic process"/>
    <property type="evidence" value="ECO:0007669"/>
    <property type="project" value="UniProtKB-UniRule"/>
</dbReference>
<comment type="cofactor">
    <cofactor evidence="14">
        <name>Zn(2+)</name>
        <dbReference type="ChEBI" id="CHEBI:29105"/>
    </cofactor>
    <text evidence="14">Binds 1 zinc ion per subunit.</text>
</comment>
<sequence length="655" mass="72832">MANDKKNIKDKKPKFSPYWIYGIVLAIFLGFQLFSSGSYQDGNATTPSEFFKYLQDGDVDKVDIIKNTRVAKVYLTTEAMTKDVHKNSKPQTFIPSATKLPNYKFEFGDLQNFENRLNEITKDLPNKPVIKFDTETSNLSDFLIGILPFVLLIGVWIFIMRRMSGGAGGGAGGQIFNIGKSKAKLFDQNTEVKTSFKDVAGLEGAKEEVQEIVDFLKFPEKYTTLGGKIPKGALLVGPPGTGKTLLAKAVAGEAKVPFFSLSGSDFVEMFVGVGASRVRDLFKQAKEKSPSIIFIDEIDAIGRARGKNAMSGSNDERENTLNQLLTEMDGFGTNTNVIVLAATNRADILDKALMRAGRFDRQIFVDLPDVRERKEIFEVHLRPLKKAKDLDIDFLSKQTPGFSGADIANVCNEAALIAARNGKKEVDKQDFLDAVDRIIGGLEKKNKIITPSEKKAVAYHEAGHAVVSWMLEHASPLVKVTIVPRGRSLGAAWYLPEERLIVHPEQMLDEMCAALGGRAAEKVIFNKISTGALSDLEKVTKQARAMVTVYGLSEKVGNLTYYDSSGQSEYGFTKPYSEQTAELIDKEISAIIEEQYQRAVKLLEENKDKLTQLAEVLLEKEVIFKDNLEKIFGKRPFEKEDPIEVKKEETLEDKE</sequence>
<feature type="binding site" evidence="14">
    <location>
        <position position="535"/>
    </location>
    <ligand>
        <name>Zn(2+)</name>
        <dbReference type="ChEBI" id="CHEBI:29105"/>
        <note>catalytic</note>
    </ligand>
</feature>
<dbReference type="GO" id="GO:0016887">
    <property type="term" value="F:ATP hydrolysis activity"/>
    <property type="evidence" value="ECO:0007669"/>
    <property type="project" value="UniProtKB-UniRule"/>
</dbReference>
<dbReference type="EC" id="3.4.24.-" evidence="14"/>
<dbReference type="InterPro" id="IPR005936">
    <property type="entry name" value="FtsH"/>
</dbReference>
<keyword evidence="7 14" id="KW-0547">Nucleotide-binding</keyword>
<dbReference type="FunFam" id="3.40.50.300:FF:000001">
    <property type="entry name" value="ATP-dependent zinc metalloprotease FtsH"/>
    <property type="match status" value="1"/>
</dbReference>
<evidence type="ECO:0000256" key="7">
    <source>
        <dbReference type="ARBA" id="ARBA00022741"/>
    </source>
</evidence>
<evidence type="ECO:0000256" key="8">
    <source>
        <dbReference type="ARBA" id="ARBA00022801"/>
    </source>
</evidence>
<dbReference type="Pfam" id="PF01434">
    <property type="entry name" value="Peptidase_M41"/>
    <property type="match status" value="1"/>
</dbReference>
<dbReference type="GO" id="GO:0006508">
    <property type="term" value="P:proteolysis"/>
    <property type="evidence" value="ECO:0007669"/>
    <property type="project" value="UniProtKB-KW"/>
</dbReference>
<accession>A0AA97EKA1</accession>
<evidence type="ECO:0000313" key="18">
    <source>
        <dbReference type="EMBL" id="WOD42591.1"/>
    </source>
</evidence>
<evidence type="ECO:0000256" key="10">
    <source>
        <dbReference type="ARBA" id="ARBA00022840"/>
    </source>
</evidence>
<feature type="domain" description="AAA+ ATPase" evidence="17">
    <location>
        <begin position="229"/>
        <end position="369"/>
    </location>
</feature>
<dbReference type="InterPro" id="IPR003960">
    <property type="entry name" value="ATPase_AAA_CS"/>
</dbReference>
<dbReference type="GO" id="GO:0005886">
    <property type="term" value="C:plasma membrane"/>
    <property type="evidence" value="ECO:0007669"/>
    <property type="project" value="UniProtKB-SubCell"/>
</dbReference>
<evidence type="ECO:0000313" key="19">
    <source>
        <dbReference type="Proteomes" id="UP001302486"/>
    </source>
</evidence>
<dbReference type="AlphaFoldDB" id="A0AA97EKA1"/>
<evidence type="ECO:0000256" key="2">
    <source>
        <dbReference type="ARBA" id="ARBA00010044"/>
    </source>
</evidence>
<evidence type="ECO:0000259" key="17">
    <source>
        <dbReference type="SMART" id="SM00382"/>
    </source>
</evidence>
<evidence type="ECO:0000256" key="13">
    <source>
        <dbReference type="ARBA" id="ARBA00023136"/>
    </source>
</evidence>
<dbReference type="InterPro" id="IPR003593">
    <property type="entry name" value="AAA+_ATPase"/>
</dbReference>
<keyword evidence="12 14" id="KW-0482">Metalloprotease</keyword>
<dbReference type="SMART" id="SM00382">
    <property type="entry name" value="AAA"/>
    <property type="match status" value="1"/>
</dbReference>
<dbReference type="InterPro" id="IPR011546">
    <property type="entry name" value="Pept_M41_FtsH_extracell"/>
</dbReference>
<dbReference type="Pfam" id="PF00004">
    <property type="entry name" value="AAA"/>
    <property type="match status" value="1"/>
</dbReference>
<name>A0AA97EKA1_9FLAO</name>
<dbReference type="PANTHER" id="PTHR43655:SF2">
    <property type="entry name" value="AFG3 LIKE MATRIX AAA PEPTIDASE SUBUNIT 2, ISOFORM A"/>
    <property type="match status" value="1"/>
</dbReference>
<dbReference type="HAMAP" id="MF_01458">
    <property type="entry name" value="FtsH"/>
    <property type="match status" value="1"/>
</dbReference>
<dbReference type="InterPro" id="IPR041569">
    <property type="entry name" value="AAA_lid_3"/>
</dbReference>
<feature type="transmembrane region" description="Helical" evidence="14">
    <location>
        <begin position="15"/>
        <end position="34"/>
    </location>
</feature>
<keyword evidence="6 14" id="KW-0479">Metal-binding</keyword>
<dbReference type="Gene3D" id="1.20.58.760">
    <property type="entry name" value="Peptidase M41"/>
    <property type="match status" value="1"/>
</dbReference>
<dbReference type="InterPro" id="IPR050928">
    <property type="entry name" value="ATP-dep_Zn_Metalloprotease"/>
</dbReference>
<dbReference type="PROSITE" id="PS00674">
    <property type="entry name" value="AAA"/>
    <property type="match status" value="1"/>
</dbReference>
<dbReference type="FunFam" id="1.10.8.60:FF:000019">
    <property type="entry name" value="AFG3-like AAA ATPase 2"/>
    <property type="match status" value="1"/>
</dbReference>
<dbReference type="Gene3D" id="3.40.50.300">
    <property type="entry name" value="P-loop containing nucleotide triphosphate hydrolases"/>
    <property type="match status" value="1"/>
</dbReference>
<dbReference type="KEGG" id="hws:RNZ46_11385"/>
<feature type="coiled-coil region" evidence="16">
    <location>
        <begin position="593"/>
        <end position="620"/>
    </location>
</feature>
<keyword evidence="4 14" id="KW-0645">Protease</keyword>
<feature type="transmembrane region" description="Helical" evidence="14">
    <location>
        <begin position="142"/>
        <end position="159"/>
    </location>
</feature>
<dbReference type="Pfam" id="PF06480">
    <property type="entry name" value="FtsH_ext"/>
    <property type="match status" value="1"/>
</dbReference>
<feature type="binding site" evidence="14">
    <location>
        <position position="464"/>
    </location>
    <ligand>
        <name>Zn(2+)</name>
        <dbReference type="ChEBI" id="CHEBI:29105"/>
        <note>catalytic</note>
    </ligand>
</feature>
<evidence type="ECO:0000256" key="4">
    <source>
        <dbReference type="ARBA" id="ARBA00022670"/>
    </source>
</evidence>
<dbReference type="InterPro" id="IPR000642">
    <property type="entry name" value="Peptidase_M41"/>
</dbReference>
<dbReference type="InterPro" id="IPR003959">
    <property type="entry name" value="ATPase_AAA_core"/>
</dbReference>
<evidence type="ECO:0000256" key="9">
    <source>
        <dbReference type="ARBA" id="ARBA00022833"/>
    </source>
</evidence>
<dbReference type="InterPro" id="IPR027417">
    <property type="entry name" value="P-loop_NTPase"/>
</dbReference>
<dbReference type="Gene3D" id="1.10.8.60">
    <property type="match status" value="1"/>
</dbReference>
<evidence type="ECO:0000256" key="6">
    <source>
        <dbReference type="ARBA" id="ARBA00022723"/>
    </source>
</evidence>
<dbReference type="SUPFAM" id="SSF140990">
    <property type="entry name" value="FtsH protease domain-like"/>
    <property type="match status" value="1"/>
</dbReference>
<dbReference type="Proteomes" id="UP001302486">
    <property type="component" value="Chromosome"/>
</dbReference>
<dbReference type="InterPro" id="IPR037219">
    <property type="entry name" value="Peptidase_M41-like"/>
</dbReference>
<dbReference type="SUPFAM" id="SSF52540">
    <property type="entry name" value="P-loop containing nucleoside triphosphate hydrolases"/>
    <property type="match status" value="1"/>
</dbReference>
<keyword evidence="5 14" id="KW-0812">Transmembrane</keyword>